<dbReference type="Proteomes" id="UP000266042">
    <property type="component" value="Unassembled WGS sequence"/>
</dbReference>
<dbReference type="PROSITE" id="PS51012">
    <property type="entry name" value="ABC_TM2"/>
    <property type="match status" value="1"/>
</dbReference>
<reference evidence="9 10" key="1">
    <citation type="submission" date="2018-09" db="EMBL/GenBank/DDBJ databases">
        <title>Discovery and Ecogenomic Context for Candidatus Cryosericales, a Global Caldiserica Order Active in Thawing Permafrost.</title>
        <authorList>
            <person name="Martinez M.A."/>
            <person name="Woodcroft B.J."/>
            <person name="Ignacio Espinoza J.C."/>
            <person name="Zayed A."/>
            <person name="Singleton C.M."/>
            <person name="Boyd J."/>
            <person name="Li Y.-F."/>
            <person name="Purvine S."/>
            <person name="Maughan H."/>
            <person name="Hodgkins S.B."/>
            <person name="Anderson D."/>
            <person name="Sederholm M."/>
            <person name="Temperton B."/>
            <person name="Saleska S.R."/>
            <person name="Tyson G.W."/>
            <person name="Rich V.I."/>
        </authorList>
    </citation>
    <scope>NUCLEOTIDE SEQUENCE [LARGE SCALE GENOMIC DNA]</scope>
    <source>
        <strain evidence="8 9">SMC2</strain>
        <strain evidence="7 10">SMC3</strain>
    </source>
</reference>
<feature type="transmembrane region" description="Helical" evidence="5">
    <location>
        <begin position="166"/>
        <end position="184"/>
    </location>
</feature>
<evidence type="ECO:0000256" key="5">
    <source>
        <dbReference type="RuleBase" id="RU361157"/>
    </source>
</evidence>
<protein>
    <recommendedName>
        <fullName evidence="5">Transport permease protein</fullName>
    </recommendedName>
</protein>
<comment type="subcellular location">
    <subcellularLocation>
        <location evidence="5">Cell membrane</location>
        <topology evidence="5">Multi-pass membrane protein</topology>
    </subcellularLocation>
    <subcellularLocation>
        <location evidence="1">Membrane</location>
        <topology evidence="1">Multi-pass membrane protein</topology>
    </subcellularLocation>
</comment>
<dbReference type="PANTHER" id="PTHR43229:SF2">
    <property type="entry name" value="NODULATION PROTEIN J"/>
    <property type="match status" value="1"/>
</dbReference>
<feature type="transmembrane region" description="Helical" evidence="5">
    <location>
        <begin position="21"/>
        <end position="40"/>
    </location>
</feature>
<feature type="transmembrane region" description="Helical" evidence="5">
    <location>
        <begin position="129"/>
        <end position="154"/>
    </location>
</feature>
<dbReference type="GO" id="GO:0140359">
    <property type="term" value="F:ABC-type transporter activity"/>
    <property type="evidence" value="ECO:0007669"/>
    <property type="project" value="InterPro"/>
</dbReference>
<evidence type="ECO:0000313" key="10">
    <source>
        <dbReference type="Proteomes" id="UP000266042"/>
    </source>
</evidence>
<dbReference type="GO" id="GO:0043190">
    <property type="term" value="C:ATP-binding cassette (ABC) transporter complex"/>
    <property type="evidence" value="ECO:0007669"/>
    <property type="project" value="InterPro"/>
</dbReference>
<keyword evidence="2 5" id="KW-0812">Transmembrane</keyword>
<keyword evidence="3 5" id="KW-1133">Transmembrane helix</keyword>
<comment type="similarity">
    <text evidence="5">Belongs to the ABC-2 integral membrane protein family.</text>
</comment>
<gene>
    <name evidence="8" type="ORF">SMC2_07160</name>
    <name evidence="7" type="ORF">SMC3_07550</name>
</gene>
<dbReference type="AlphaFoldDB" id="A0A398DN74"/>
<feature type="domain" description="ABC transmembrane type-2" evidence="6">
    <location>
        <begin position="16"/>
        <end position="242"/>
    </location>
</feature>
<evidence type="ECO:0000256" key="1">
    <source>
        <dbReference type="ARBA" id="ARBA00004141"/>
    </source>
</evidence>
<dbReference type="InterPro" id="IPR047817">
    <property type="entry name" value="ABC2_TM_bact-type"/>
</dbReference>
<dbReference type="RefSeq" id="WP_119087215.1">
    <property type="nucleotide sequence ID" value="NZ_QXIV01000020.1"/>
</dbReference>
<dbReference type="EMBL" id="QXIX01000055">
    <property type="protein sequence ID" value="RIE12375.1"/>
    <property type="molecule type" value="Genomic_DNA"/>
</dbReference>
<evidence type="ECO:0000259" key="6">
    <source>
        <dbReference type="PROSITE" id="PS51012"/>
    </source>
</evidence>
<evidence type="ECO:0000256" key="3">
    <source>
        <dbReference type="ARBA" id="ARBA00022989"/>
    </source>
</evidence>
<dbReference type="Proteomes" id="UP000265724">
    <property type="component" value="Unassembled WGS sequence"/>
</dbReference>
<keyword evidence="5" id="KW-1003">Cell membrane</keyword>
<sequence>MKAFFKYLWIQLKMDLRDKGTLLVFYLVPLIFFFVMGAVFSSINPLMKTTLAASMTIFSVTMGAVMGCPAPIVKMRESGTLRAFKVNGIPDMAVLSVQAISAFLHLFLVSVIIYVVSPLAFHSAIPRSPALYFAVLAVFLFASIGIGLLIGVVARDQPFATMLSMVIFLPSLLLSGIMFPATMLPKSLMWLGRIFPATHALQSFVGLAYQTKTDMNANLSLGIIAGIGLLMFVLATWRFNNVRRSEQL</sequence>
<dbReference type="PANTHER" id="PTHR43229">
    <property type="entry name" value="NODULATION PROTEIN J"/>
    <property type="match status" value="1"/>
</dbReference>
<dbReference type="InterPro" id="IPR000412">
    <property type="entry name" value="ABC_2_transport"/>
</dbReference>
<feature type="transmembrane region" description="Helical" evidence="5">
    <location>
        <begin position="221"/>
        <end position="239"/>
    </location>
</feature>
<evidence type="ECO:0000313" key="8">
    <source>
        <dbReference type="EMBL" id="RIE12375.1"/>
    </source>
</evidence>
<organism evidence="7 10">
    <name type="scientific">Candidatus Cryosericum hinesii</name>
    <dbReference type="NCBI Taxonomy" id="2290915"/>
    <lineage>
        <taxon>Bacteria</taxon>
        <taxon>Pseudomonadati</taxon>
        <taxon>Caldisericota/Cryosericota group</taxon>
        <taxon>Candidatus Cryosericota</taxon>
        <taxon>Candidatus Cryosericia</taxon>
        <taxon>Candidatus Cryosericales</taxon>
        <taxon>Candidatus Cryosericaceae</taxon>
        <taxon>Candidatus Cryosericum</taxon>
    </lineage>
</organism>
<dbReference type="EMBL" id="QXIW01000031">
    <property type="protein sequence ID" value="RIE12241.1"/>
    <property type="molecule type" value="Genomic_DNA"/>
</dbReference>
<dbReference type="InterPro" id="IPR013525">
    <property type="entry name" value="ABC2_TM"/>
</dbReference>
<dbReference type="PRINTS" id="PR00164">
    <property type="entry name" value="ABC2TRNSPORT"/>
</dbReference>
<feature type="transmembrane region" description="Helical" evidence="5">
    <location>
        <begin position="94"/>
        <end position="117"/>
    </location>
</feature>
<dbReference type="InterPro" id="IPR051784">
    <property type="entry name" value="Nod_factor_ABC_transporter"/>
</dbReference>
<evidence type="ECO:0000313" key="7">
    <source>
        <dbReference type="EMBL" id="RIE12241.1"/>
    </source>
</evidence>
<evidence type="ECO:0000256" key="2">
    <source>
        <dbReference type="ARBA" id="ARBA00022692"/>
    </source>
</evidence>
<dbReference type="Pfam" id="PF01061">
    <property type="entry name" value="ABC2_membrane"/>
    <property type="match status" value="1"/>
</dbReference>
<name>A0A398DN74_9BACT</name>
<proteinExistence type="inferred from homology"/>
<comment type="caution">
    <text evidence="7">The sequence shown here is derived from an EMBL/GenBank/DDBJ whole genome shotgun (WGS) entry which is preliminary data.</text>
</comment>
<keyword evidence="9" id="KW-1185">Reference proteome</keyword>
<evidence type="ECO:0000313" key="9">
    <source>
        <dbReference type="Proteomes" id="UP000265724"/>
    </source>
</evidence>
<accession>A0A398DN74</accession>
<keyword evidence="5" id="KW-0813">Transport</keyword>
<evidence type="ECO:0000256" key="4">
    <source>
        <dbReference type="ARBA" id="ARBA00023136"/>
    </source>
</evidence>
<keyword evidence="4 5" id="KW-0472">Membrane</keyword>
<feature type="transmembrane region" description="Helical" evidence="5">
    <location>
        <begin position="52"/>
        <end position="73"/>
    </location>
</feature>